<dbReference type="InterPro" id="IPR037099">
    <property type="entry name" value="Fum_R/Succ_DH_flav-like_C_sf"/>
</dbReference>
<comment type="pathway">
    <text evidence="2 10">Cofactor biosynthesis; NAD(+) biosynthesis; iminoaspartate from L-aspartate (oxidase route): step 1/1.</text>
</comment>
<dbReference type="InterPro" id="IPR036188">
    <property type="entry name" value="FAD/NAD-bd_sf"/>
</dbReference>
<dbReference type="InterPro" id="IPR015939">
    <property type="entry name" value="Fum_Rdtase/Succ_DH_flav-like_C"/>
</dbReference>
<comment type="catalytic activity">
    <reaction evidence="10">
        <text>L-aspartate + O2 = iminosuccinate + H2O2</text>
        <dbReference type="Rhea" id="RHEA:25876"/>
        <dbReference type="ChEBI" id="CHEBI:15379"/>
        <dbReference type="ChEBI" id="CHEBI:16240"/>
        <dbReference type="ChEBI" id="CHEBI:29991"/>
        <dbReference type="ChEBI" id="CHEBI:77875"/>
        <dbReference type="EC" id="1.4.3.16"/>
    </reaction>
</comment>
<comment type="subcellular location">
    <subcellularLocation>
        <location evidence="10">Cytoplasm</location>
    </subcellularLocation>
</comment>
<dbReference type="Gene3D" id="1.20.58.100">
    <property type="entry name" value="Fumarate reductase/succinate dehydrogenase flavoprotein-like, C-terminal domain"/>
    <property type="match status" value="1"/>
</dbReference>
<dbReference type="PANTHER" id="PTHR42716:SF2">
    <property type="entry name" value="L-ASPARTATE OXIDASE, CHLOROPLASTIC"/>
    <property type="match status" value="1"/>
</dbReference>
<dbReference type="PANTHER" id="PTHR42716">
    <property type="entry name" value="L-ASPARTATE OXIDASE"/>
    <property type="match status" value="1"/>
</dbReference>
<dbReference type="InterPro" id="IPR003953">
    <property type="entry name" value="FAD-dep_OxRdtase_2_FAD-bd"/>
</dbReference>
<sequence length="552" mass="58686">MAADSQEKSLTAVDVAVIGSGIAGLFLALRCYRNGLSVAIVTKKSLSTSSTNWAQGGIAGVLDIDDEGALEAHVQDTLASGAGLCDEGVVRAVVFDAAARIGDLVEHGVEFDLSADGLYDMAREGGHSDKRILHSRDRTGAEIERALTQGAASEYESGLRILENWMVLDLIRRDLDDPSSGVAGLWCLAPSGKVHTLAARAVVLASGGAGMLHLSTTNPAVATGDGIAMGHRAGADVSDMEFIQFHPTALAVESVTPFLISEAMRGHGAVLMTRSEHAAWRAAGGVSAGSAAGDPSASSYMRRYSEKGSLDTRDVVARATDREMKRSGDSHVLLVTEHLDAVELMEEFPTIAAQVAKLGIRLGPDPIPVRPAAHYMVGGVVVDSAGRALCEGAVMPGLYAVGEVARTGLHGANRLASNSLLEAVVYSERAASDLIRKAENGELPALVDDLPRWRDDDLDVLAEHGTLRTDLQALRSMMTNDVGLVKSDARLARAKRRIAHIRSEVVPLWHATKPTQTMVELRNLIICAELVIEASMLRRENVGLHYNLDHID</sequence>
<dbReference type="Pfam" id="PF00890">
    <property type="entry name" value="FAD_binding_2"/>
    <property type="match status" value="1"/>
</dbReference>
<dbReference type="GO" id="GO:0005737">
    <property type="term" value="C:cytoplasm"/>
    <property type="evidence" value="ECO:0007669"/>
    <property type="project" value="UniProtKB-SubCell"/>
</dbReference>
<dbReference type="GO" id="GO:0009435">
    <property type="term" value="P:NAD+ biosynthetic process"/>
    <property type="evidence" value="ECO:0007669"/>
    <property type="project" value="UniProtKB-UniPathway"/>
</dbReference>
<evidence type="ECO:0000256" key="3">
    <source>
        <dbReference type="ARBA" id="ARBA00008562"/>
    </source>
</evidence>
<evidence type="ECO:0000256" key="2">
    <source>
        <dbReference type="ARBA" id="ARBA00004950"/>
    </source>
</evidence>
<dbReference type="InterPro" id="IPR027477">
    <property type="entry name" value="Succ_DH/fumarate_Rdtase_cat_sf"/>
</dbReference>
<dbReference type="EMBL" id="KF901263">
    <property type="protein sequence ID" value="AIF24531.1"/>
    <property type="molecule type" value="Genomic_DNA"/>
</dbReference>
<dbReference type="SUPFAM" id="SSF51905">
    <property type="entry name" value="FAD/NAD(P)-binding domain"/>
    <property type="match status" value="1"/>
</dbReference>
<keyword evidence="6 10" id="KW-0662">Pyridine nucleotide biosynthesis</keyword>
<feature type="domain" description="Fumarate reductase/succinate dehydrogenase flavoprotein-like C-terminal" evidence="12">
    <location>
        <begin position="473"/>
        <end position="550"/>
    </location>
</feature>
<comment type="cofactor">
    <cofactor evidence="1 10">
        <name>FAD</name>
        <dbReference type="ChEBI" id="CHEBI:57692"/>
    </cofactor>
</comment>
<evidence type="ECO:0000256" key="9">
    <source>
        <dbReference type="NCBIfam" id="TIGR00551"/>
    </source>
</evidence>
<dbReference type="SUPFAM" id="SSF56425">
    <property type="entry name" value="Succinate dehydrogenase/fumarate reductase flavoprotein, catalytic domain"/>
    <property type="match status" value="1"/>
</dbReference>
<keyword evidence="7 10" id="KW-0274">FAD</keyword>
<keyword evidence="8 10" id="KW-0560">Oxidoreductase</keyword>
<evidence type="ECO:0000313" key="13">
    <source>
        <dbReference type="EMBL" id="AIF24531.1"/>
    </source>
</evidence>
<feature type="domain" description="FAD-dependent oxidoreductase 2 FAD-binding" evidence="11">
    <location>
        <begin position="14"/>
        <end position="420"/>
    </location>
</feature>
<accession>A0A075I797</accession>
<dbReference type="AlphaFoldDB" id="A0A075I797"/>
<keyword evidence="5 10" id="KW-0285">Flavoprotein</keyword>
<organism evidence="13">
    <name type="scientific">uncultured marine group II/III euryarchaeote SAT1000_33_B09</name>
    <dbReference type="NCBI Taxonomy" id="1456574"/>
    <lineage>
        <taxon>Archaea</taxon>
        <taxon>Methanobacteriati</taxon>
        <taxon>Methanobacteriota</taxon>
        <taxon>environmental samples</taxon>
    </lineage>
</organism>
<evidence type="ECO:0000256" key="6">
    <source>
        <dbReference type="ARBA" id="ARBA00022642"/>
    </source>
</evidence>
<dbReference type="GO" id="GO:0008734">
    <property type="term" value="F:L-aspartate oxidase activity"/>
    <property type="evidence" value="ECO:0007669"/>
    <property type="project" value="UniProtKB-UniRule"/>
</dbReference>
<evidence type="ECO:0000256" key="10">
    <source>
        <dbReference type="RuleBase" id="RU362049"/>
    </source>
</evidence>
<dbReference type="Pfam" id="PF02910">
    <property type="entry name" value="Succ_DH_flav_C"/>
    <property type="match status" value="1"/>
</dbReference>
<comment type="function">
    <text evidence="10">Catalyzes the oxidation of L-aspartate to iminoaspartate.</text>
</comment>
<dbReference type="UniPathway" id="UPA00253">
    <property type="reaction ID" value="UER00326"/>
</dbReference>
<evidence type="ECO:0000256" key="1">
    <source>
        <dbReference type="ARBA" id="ARBA00001974"/>
    </source>
</evidence>
<protein>
    <recommendedName>
        <fullName evidence="4 9">L-aspartate oxidase</fullName>
        <ecNumber evidence="4 9">1.4.3.16</ecNumber>
    </recommendedName>
</protein>
<evidence type="ECO:0000256" key="5">
    <source>
        <dbReference type="ARBA" id="ARBA00022630"/>
    </source>
</evidence>
<evidence type="ECO:0000256" key="8">
    <source>
        <dbReference type="ARBA" id="ARBA00023002"/>
    </source>
</evidence>
<reference evidence="13" key="1">
    <citation type="journal article" date="2014" name="Genome Biol. Evol.">
        <title>Pangenome evidence for extensive interdomain horizontal transfer affecting lineage core and shell genes in uncultured planktonic thaumarchaeota and euryarchaeota.</title>
        <authorList>
            <person name="Deschamps P."/>
            <person name="Zivanovic Y."/>
            <person name="Moreira D."/>
            <person name="Rodriguez-Valera F."/>
            <person name="Lopez-Garcia P."/>
        </authorList>
    </citation>
    <scope>NUCLEOTIDE SEQUENCE</scope>
</reference>
<proteinExistence type="inferred from homology"/>
<evidence type="ECO:0000259" key="11">
    <source>
        <dbReference type="Pfam" id="PF00890"/>
    </source>
</evidence>
<dbReference type="NCBIfam" id="TIGR00551">
    <property type="entry name" value="nadB"/>
    <property type="match status" value="1"/>
</dbReference>
<dbReference type="InterPro" id="IPR005288">
    <property type="entry name" value="NadB"/>
</dbReference>
<dbReference type="EC" id="1.4.3.16" evidence="4 9"/>
<dbReference type="Gene3D" id="3.90.700.10">
    <property type="entry name" value="Succinate dehydrogenase/fumarate reductase flavoprotein, catalytic domain"/>
    <property type="match status" value="1"/>
</dbReference>
<evidence type="ECO:0000259" key="12">
    <source>
        <dbReference type="Pfam" id="PF02910"/>
    </source>
</evidence>
<dbReference type="SUPFAM" id="SSF46977">
    <property type="entry name" value="Succinate dehydrogenase/fumarate reductase flavoprotein C-terminal domain"/>
    <property type="match status" value="1"/>
</dbReference>
<comment type="similarity">
    <text evidence="3 10">Belongs to the FAD-dependent oxidoreductase 2 family. NadB subfamily.</text>
</comment>
<name>A0A075I797_9EURY</name>
<evidence type="ECO:0000256" key="7">
    <source>
        <dbReference type="ARBA" id="ARBA00022827"/>
    </source>
</evidence>
<gene>
    <name evidence="13" type="primary">nadB</name>
</gene>
<dbReference type="Gene3D" id="3.50.50.60">
    <property type="entry name" value="FAD/NAD(P)-binding domain"/>
    <property type="match status" value="1"/>
</dbReference>
<evidence type="ECO:0000256" key="4">
    <source>
        <dbReference type="ARBA" id="ARBA00012173"/>
    </source>
</evidence>